<evidence type="ECO:0000259" key="5">
    <source>
        <dbReference type="PROSITE" id="PS50865"/>
    </source>
</evidence>
<sequence length="285" mass="31865">MELRECVACGTTADDAQKLMRCSQCKWAAYCSRECQQSDWKQRHQAMCTSLKIGLAFREAEREFWASRPAEELEAFIRDESLDPTAMARRYYGEVLFCLTGLKPLVLFSNLPAGWRTSFAADVLGKCGLLQPPHDSLPSCQPRIYSVGDKVETVVEYELSGTLVLVNEAHPIVSGAHKSLRLAPVSLSEDATTLLVSHAPQSTASILQEAELARYVDYPIALDECHDPMIEVGYFLQRPDGARELLTSYCASNRATHHARLRAHFDRYRAPFHAMLNLVVDIASV</sequence>
<dbReference type="GO" id="GO:0008270">
    <property type="term" value="F:zinc ion binding"/>
    <property type="evidence" value="ECO:0007669"/>
    <property type="project" value="UniProtKB-KW"/>
</dbReference>
<accession>A0A8K1C7U0</accession>
<dbReference type="SUPFAM" id="SSF144232">
    <property type="entry name" value="HIT/MYND zinc finger-like"/>
    <property type="match status" value="1"/>
</dbReference>
<feature type="domain" description="MYND-type" evidence="5">
    <location>
        <begin position="6"/>
        <end position="48"/>
    </location>
</feature>
<dbReference type="Proteomes" id="UP000794436">
    <property type="component" value="Unassembled WGS sequence"/>
</dbReference>
<evidence type="ECO:0000313" key="6">
    <source>
        <dbReference type="EMBL" id="TMW57597.1"/>
    </source>
</evidence>
<organism evidence="6 7">
    <name type="scientific">Pythium oligandrum</name>
    <name type="common">Mycoparasitic fungus</name>
    <dbReference type="NCBI Taxonomy" id="41045"/>
    <lineage>
        <taxon>Eukaryota</taxon>
        <taxon>Sar</taxon>
        <taxon>Stramenopiles</taxon>
        <taxon>Oomycota</taxon>
        <taxon>Peronosporomycetes</taxon>
        <taxon>Pythiales</taxon>
        <taxon>Pythiaceae</taxon>
        <taxon>Pythium</taxon>
    </lineage>
</organism>
<comment type="caution">
    <text evidence="6">The sequence shown here is derived from an EMBL/GenBank/DDBJ whole genome shotgun (WGS) entry which is preliminary data.</text>
</comment>
<evidence type="ECO:0000256" key="2">
    <source>
        <dbReference type="ARBA" id="ARBA00022771"/>
    </source>
</evidence>
<dbReference type="PROSITE" id="PS01360">
    <property type="entry name" value="ZF_MYND_1"/>
    <property type="match status" value="1"/>
</dbReference>
<dbReference type="EMBL" id="SPLM01000144">
    <property type="protein sequence ID" value="TMW57597.1"/>
    <property type="molecule type" value="Genomic_DNA"/>
</dbReference>
<keyword evidence="7" id="KW-1185">Reference proteome</keyword>
<dbReference type="Gene3D" id="6.10.140.2220">
    <property type="match status" value="1"/>
</dbReference>
<dbReference type="PROSITE" id="PS50865">
    <property type="entry name" value="ZF_MYND_2"/>
    <property type="match status" value="1"/>
</dbReference>
<gene>
    <name evidence="6" type="ORF">Poli38472_003522</name>
</gene>
<evidence type="ECO:0000313" key="7">
    <source>
        <dbReference type="Proteomes" id="UP000794436"/>
    </source>
</evidence>
<keyword evidence="3" id="KW-0862">Zinc</keyword>
<proteinExistence type="predicted"/>
<evidence type="ECO:0000256" key="3">
    <source>
        <dbReference type="ARBA" id="ARBA00022833"/>
    </source>
</evidence>
<dbReference type="InterPro" id="IPR002893">
    <property type="entry name" value="Znf_MYND"/>
</dbReference>
<dbReference type="Pfam" id="PF01753">
    <property type="entry name" value="zf-MYND"/>
    <property type="match status" value="1"/>
</dbReference>
<dbReference type="OrthoDB" id="61900at2759"/>
<keyword evidence="1" id="KW-0479">Metal-binding</keyword>
<evidence type="ECO:0000256" key="1">
    <source>
        <dbReference type="ARBA" id="ARBA00022723"/>
    </source>
</evidence>
<reference evidence="6" key="1">
    <citation type="submission" date="2019-03" db="EMBL/GenBank/DDBJ databases">
        <title>Long read genome sequence of the mycoparasitic Pythium oligandrum ATCC 38472 isolated from sugarbeet rhizosphere.</title>
        <authorList>
            <person name="Gaulin E."/>
        </authorList>
    </citation>
    <scope>NUCLEOTIDE SEQUENCE</scope>
    <source>
        <strain evidence="6">ATCC 38472_TT</strain>
    </source>
</reference>
<name>A0A8K1C7U0_PYTOL</name>
<protein>
    <recommendedName>
        <fullName evidence="5">MYND-type domain-containing protein</fullName>
    </recommendedName>
</protein>
<evidence type="ECO:0000256" key="4">
    <source>
        <dbReference type="PROSITE-ProRule" id="PRU00134"/>
    </source>
</evidence>
<dbReference type="AlphaFoldDB" id="A0A8K1C7U0"/>
<keyword evidence="2 4" id="KW-0863">Zinc-finger</keyword>